<dbReference type="Proteomes" id="UP000002640">
    <property type="component" value="Unassembled WGS sequence"/>
</dbReference>
<evidence type="ECO:0000313" key="2">
    <source>
        <dbReference type="EMBL" id="EGZ12503.1"/>
    </source>
</evidence>
<feature type="compositionally biased region" description="Polar residues" evidence="1">
    <location>
        <begin position="150"/>
        <end position="160"/>
    </location>
</feature>
<organism evidence="2 3">
    <name type="scientific">Phytophthora sojae (strain P6497)</name>
    <name type="common">Soybean stem and root rot agent</name>
    <name type="synonym">Phytophthora megasperma f. sp. glycines</name>
    <dbReference type="NCBI Taxonomy" id="1094619"/>
    <lineage>
        <taxon>Eukaryota</taxon>
        <taxon>Sar</taxon>
        <taxon>Stramenopiles</taxon>
        <taxon>Oomycota</taxon>
        <taxon>Peronosporomycetes</taxon>
        <taxon>Peronosporales</taxon>
        <taxon>Peronosporaceae</taxon>
        <taxon>Phytophthora</taxon>
    </lineage>
</organism>
<feature type="region of interest" description="Disordered" evidence="1">
    <location>
        <begin position="88"/>
        <end position="160"/>
    </location>
</feature>
<dbReference type="GeneID" id="20642370"/>
<name>G4ZX33_PHYSP</name>
<protein>
    <submittedName>
        <fullName evidence="2">Uncharacterized protein</fullName>
    </submittedName>
</protein>
<sequence>MGLAVQRVAVQAREAQGRDGARWIPSQDLSSAAKRPPAVAWCIVEVDCGCPPPFSSAVGCRPLQTRPRTPPLMAVALALMDSHAATSLRVGRRREASKPGFAGRTTVAGSVQSQGSEETEPVPGLSSTMPPTPCRARPTWPLAAKVKAPPSSTGQPSASS</sequence>
<dbReference type="AlphaFoldDB" id="G4ZX33"/>
<gene>
    <name evidence="2" type="ORF">PHYSODRAFT_304121</name>
</gene>
<evidence type="ECO:0000256" key="1">
    <source>
        <dbReference type="SAM" id="MobiDB-lite"/>
    </source>
</evidence>
<dbReference type="KEGG" id="psoj:PHYSODRAFT_304121"/>
<keyword evidence="3" id="KW-1185">Reference proteome</keyword>
<feature type="compositionally biased region" description="Polar residues" evidence="1">
    <location>
        <begin position="107"/>
        <end position="116"/>
    </location>
</feature>
<dbReference type="RefSeq" id="XP_009532836.1">
    <property type="nucleotide sequence ID" value="XM_009534541.1"/>
</dbReference>
<reference evidence="2 3" key="1">
    <citation type="journal article" date="2006" name="Science">
        <title>Phytophthora genome sequences uncover evolutionary origins and mechanisms of pathogenesis.</title>
        <authorList>
            <person name="Tyler B.M."/>
            <person name="Tripathy S."/>
            <person name="Zhang X."/>
            <person name="Dehal P."/>
            <person name="Jiang R.H."/>
            <person name="Aerts A."/>
            <person name="Arredondo F.D."/>
            <person name="Baxter L."/>
            <person name="Bensasson D."/>
            <person name="Beynon J.L."/>
            <person name="Chapman J."/>
            <person name="Damasceno C.M."/>
            <person name="Dorrance A.E."/>
            <person name="Dou D."/>
            <person name="Dickerman A.W."/>
            <person name="Dubchak I.L."/>
            <person name="Garbelotto M."/>
            <person name="Gijzen M."/>
            <person name="Gordon S.G."/>
            <person name="Govers F."/>
            <person name="Grunwald N.J."/>
            <person name="Huang W."/>
            <person name="Ivors K.L."/>
            <person name="Jones R.W."/>
            <person name="Kamoun S."/>
            <person name="Krampis K."/>
            <person name="Lamour K.H."/>
            <person name="Lee M.K."/>
            <person name="McDonald W.H."/>
            <person name="Medina M."/>
            <person name="Meijer H.J."/>
            <person name="Nordberg E.K."/>
            <person name="Maclean D.J."/>
            <person name="Ospina-Giraldo M.D."/>
            <person name="Morris P.F."/>
            <person name="Phuntumart V."/>
            <person name="Putnam N.H."/>
            <person name="Rash S."/>
            <person name="Rose J.K."/>
            <person name="Sakihama Y."/>
            <person name="Salamov A.A."/>
            <person name="Savidor A."/>
            <person name="Scheuring C.F."/>
            <person name="Smith B.M."/>
            <person name="Sobral B.W."/>
            <person name="Terry A."/>
            <person name="Torto-Alalibo T.A."/>
            <person name="Win J."/>
            <person name="Xu Z."/>
            <person name="Zhang H."/>
            <person name="Grigoriev I.V."/>
            <person name="Rokhsar D.S."/>
            <person name="Boore J.L."/>
        </authorList>
    </citation>
    <scope>NUCLEOTIDE SEQUENCE [LARGE SCALE GENOMIC DNA]</scope>
    <source>
        <strain evidence="2 3">P6497</strain>
    </source>
</reference>
<accession>G4ZX33</accession>
<dbReference type="EMBL" id="JH159157">
    <property type="protein sequence ID" value="EGZ12503.1"/>
    <property type="molecule type" value="Genomic_DNA"/>
</dbReference>
<proteinExistence type="predicted"/>
<dbReference type="SMR" id="G4ZX33"/>
<evidence type="ECO:0000313" key="3">
    <source>
        <dbReference type="Proteomes" id="UP000002640"/>
    </source>
</evidence>
<dbReference type="InParanoid" id="G4ZX33"/>